<evidence type="ECO:0000259" key="7">
    <source>
        <dbReference type="PROSITE" id="PS50048"/>
    </source>
</evidence>
<dbReference type="Gene3D" id="4.10.240.10">
    <property type="entry name" value="Zn(2)-C6 fungal-type DNA-binding domain"/>
    <property type="match status" value="1"/>
</dbReference>
<dbReference type="PANTHER" id="PTHR47338">
    <property type="entry name" value="ZN(II)2CYS6 TRANSCRIPTION FACTOR (EUROFUNG)-RELATED"/>
    <property type="match status" value="1"/>
</dbReference>
<evidence type="ECO:0000256" key="2">
    <source>
        <dbReference type="ARBA" id="ARBA00022723"/>
    </source>
</evidence>
<feature type="compositionally biased region" description="Low complexity" evidence="6">
    <location>
        <begin position="13"/>
        <end position="24"/>
    </location>
</feature>
<dbReference type="EMBL" id="PYSW02000054">
    <property type="protein sequence ID" value="KAG2373511.1"/>
    <property type="molecule type" value="Genomic_DNA"/>
</dbReference>
<keyword evidence="3" id="KW-0805">Transcription regulation</keyword>
<organism evidence="8 9">
    <name type="scientific">Naegleria lovaniensis</name>
    <name type="common">Amoeba</name>
    <dbReference type="NCBI Taxonomy" id="51637"/>
    <lineage>
        <taxon>Eukaryota</taxon>
        <taxon>Discoba</taxon>
        <taxon>Heterolobosea</taxon>
        <taxon>Tetramitia</taxon>
        <taxon>Eutetramitia</taxon>
        <taxon>Vahlkampfiidae</taxon>
        <taxon>Naegleria</taxon>
    </lineage>
</organism>
<dbReference type="PANTHER" id="PTHR47338:SF5">
    <property type="entry name" value="ZN(II)2CYS6 TRANSCRIPTION FACTOR (EUROFUNG)"/>
    <property type="match status" value="1"/>
</dbReference>
<reference evidence="8 9" key="1">
    <citation type="journal article" date="2018" name="BMC Genomics">
        <title>The genome of Naegleria lovaniensis, the basis for a comparative approach to unravel pathogenicity factors of the human pathogenic amoeba N. fowleri.</title>
        <authorList>
            <person name="Liechti N."/>
            <person name="Schurch N."/>
            <person name="Bruggmann R."/>
            <person name="Wittwer M."/>
        </authorList>
    </citation>
    <scope>NUCLEOTIDE SEQUENCE [LARGE SCALE GENOMIC DNA]</scope>
    <source>
        <strain evidence="8 9">ATCC 30569</strain>
    </source>
</reference>
<dbReference type="Proteomes" id="UP000816034">
    <property type="component" value="Unassembled WGS sequence"/>
</dbReference>
<protein>
    <recommendedName>
        <fullName evidence="7">Zn(2)-C6 fungal-type domain-containing protein</fullName>
    </recommendedName>
</protein>
<feature type="region of interest" description="Disordered" evidence="6">
    <location>
        <begin position="197"/>
        <end position="234"/>
    </location>
</feature>
<feature type="region of interest" description="Disordered" evidence="6">
    <location>
        <begin position="1"/>
        <end position="29"/>
    </location>
</feature>
<feature type="compositionally biased region" description="Polar residues" evidence="6">
    <location>
        <begin position="1"/>
        <end position="12"/>
    </location>
</feature>
<dbReference type="AlphaFoldDB" id="A0AA88GBQ6"/>
<evidence type="ECO:0000313" key="8">
    <source>
        <dbReference type="EMBL" id="KAG2373511.1"/>
    </source>
</evidence>
<dbReference type="PROSITE" id="PS50048">
    <property type="entry name" value="ZN2_CY6_FUNGAL_2"/>
    <property type="match status" value="1"/>
</dbReference>
<feature type="domain" description="Zn(2)-C6 fungal-type" evidence="7">
    <location>
        <begin position="162"/>
        <end position="192"/>
    </location>
</feature>
<evidence type="ECO:0000256" key="5">
    <source>
        <dbReference type="ARBA" id="ARBA00023242"/>
    </source>
</evidence>
<feature type="compositionally biased region" description="Polar residues" evidence="6">
    <location>
        <begin position="215"/>
        <end position="234"/>
    </location>
</feature>
<dbReference type="InterPro" id="IPR001138">
    <property type="entry name" value="Zn2Cys6_DnaBD"/>
</dbReference>
<evidence type="ECO:0000256" key="6">
    <source>
        <dbReference type="SAM" id="MobiDB-lite"/>
    </source>
</evidence>
<evidence type="ECO:0000256" key="4">
    <source>
        <dbReference type="ARBA" id="ARBA00023163"/>
    </source>
</evidence>
<feature type="compositionally biased region" description="Basic and acidic residues" evidence="6">
    <location>
        <begin position="197"/>
        <end position="214"/>
    </location>
</feature>
<accession>A0AA88GBQ6</accession>
<dbReference type="CDD" id="cd00067">
    <property type="entry name" value="GAL4"/>
    <property type="match status" value="1"/>
</dbReference>
<keyword evidence="9" id="KW-1185">Reference proteome</keyword>
<proteinExistence type="predicted"/>
<gene>
    <name evidence="8" type="ORF">C9374_012118</name>
</gene>
<dbReference type="GeneID" id="68104572"/>
<keyword evidence="2" id="KW-0479">Metal-binding</keyword>
<keyword evidence="4" id="KW-0804">Transcription</keyword>
<dbReference type="GO" id="GO:0005634">
    <property type="term" value="C:nucleus"/>
    <property type="evidence" value="ECO:0007669"/>
    <property type="project" value="UniProtKB-SubCell"/>
</dbReference>
<feature type="region of interest" description="Disordered" evidence="6">
    <location>
        <begin position="86"/>
        <end position="107"/>
    </location>
</feature>
<name>A0AA88GBQ6_NAELO</name>
<evidence type="ECO:0000256" key="1">
    <source>
        <dbReference type="ARBA" id="ARBA00004123"/>
    </source>
</evidence>
<sequence length="629" mass="72308">MFPNNHGESCYTNNNNDQYQQQQQKPRPCARVINQHHQESNGVTYTDNEFLNLEDFLVDESKSQRNANDDGYSSFSSGQQVLGSFIHRDGDGNELIPSGQHWTDNNNDPLQHLQSFIGSFIIPSFSSSTTAQANITSNNESNNVNNLSNSSDENSSEFFPIACEQCRQQHRRCDKRLPKCYLCTQRKVECVYREPRRNKKTNHDNNVKTPENSRNHSSNVHQRNVNNPSTHSMNPLFSPYPLGKKSVNEELKTSELLSSRAVFDLYFDVACEGYPLVSREELENFITHFPNCDDVGNDTNKLQNCEMFAMYFSVRALCESRNGLFEQSEKSIQKSKDCLSKVFDRTSITVAAVYAHLVMYELYTGKTEQAKFYFTILDFLSKKLFAPEDSESVTPSQPTIYEKNLEVWIYSYNAALKLGIIEDFDKVSVENFLSCIPEIYSFFCQEPLPQEWIQLMTSKVTPENCFEIWSIIELLVNKFKNIEKSDMLSIPDTVNRLEFVEPLYQMILDSLRIAILSKSQSSITREVIEQSALSITNHTENPLYPLFPIDVVFCVKQAVEKHLEICNSILQQGGNDFVHNGVDYCSILKKDLRAFTVMKPKFKAVNKWINNISSRIEEMIATIERVKFQ</sequence>
<dbReference type="SUPFAM" id="SSF57701">
    <property type="entry name" value="Zn2/Cys6 DNA-binding domain"/>
    <property type="match status" value="1"/>
</dbReference>
<dbReference type="GO" id="GO:0000981">
    <property type="term" value="F:DNA-binding transcription factor activity, RNA polymerase II-specific"/>
    <property type="evidence" value="ECO:0007669"/>
    <property type="project" value="InterPro"/>
</dbReference>
<comment type="caution">
    <text evidence="8">The sequence shown here is derived from an EMBL/GenBank/DDBJ whole genome shotgun (WGS) entry which is preliminary data.</text>
</comment>
<evidence type="ECO:0000256" key="3">
    <source>
        <dbReference type="ARBA" id="ARBA00023015"/>
    </source>
</evidence>
<keyword evidence="5" id="KW-0539">Nucleus</keyword>
<dbReference type="InterPro" id="IPR036864">
    <property type="entry name" value="Zn2-C6_fun-type_DNA-bd_sf"/>
</dbReference>
<dbReference type="RefSeq" id="XP_044542685.1">
    <property type="nucleotide sequence ID" value="XM_044687849.1"/>
</dbReference>
<dbReference type="Pfam" id="PF00172">
    <property type="entry name" value="Zn_clus"/>
    <property type="match status" value="1"/>
</dbReference>
<evidence type="ECO:0000313" key="9">
    <source>
        <dbReference type="Proteomes" id="UP000816034"/>
    </source>
</evidence>
<comment type="subcellular location">
    <subcellularLocation>
        <location evidence="1">Nucleus</location>
    </subcellularLocation>
</comment>
<dbReference type="PROSITE" id="PS00463">
    <property type="entry name" value="ZN2_CY6_FUNGAL_1"/>
    <property type="match status" value="1"/>
</dbReference>
<dbReference type="SMART" id="SM00066">
    <property type="entry name" value="GAL4"/>
    <property type="match status" value="1"/>
</dbReference>
<dbReference type="GO" id="GO:0008270">
    <property type="term" value="F:zinc ion binding"/>
    <property type="evidence" value="ECO:0007669"/>
    <property type="project" value="InterPro"/>
</dbReference>
<dbReference type="InterPro" id="IPR050815">
    <property type="entry name" value="TF_fung"/>
</dbReference>